<evidence type="ECO:0000256" key="2">
    <source>
        <dbReference type="ARBA" id="ARBA00012180"/>
    </source>
</evidence>
<dbReference type="Pfam" id="PF00078">
    <property type="entry name" value="RVT_1"/>
    <property type="match status" value="1"/>
</dbReference>
<dbReference type="InterPro" id="IPR041588">
    <property type="entry name" value="Integrase_H2C2"/>
</dbReference>
<dbReference type="GeneTree" id="ENSGT00940000160750"/>
<organism evidence="8">
    <name type="scientific">Xenopus tropicalis</name>
    <name type="common">Western clawed frog</name>
    <name type="synonym">Silurana tropicalis</name>
    <dbReference type="NCBI Taxonomy" id="8364"/>
    <lineage>
        <taxon>Eukaryota</taxon>
        <taxon>Metazoa</taxon>
        <taxon>Chordata</taxon>
        <taxon>Craniata</taxon>
        <taxon>Vertebrata</taxon>
        <taxon>Euteleostomi</taxon>
        <taxon>Amphibia</taxon>
        <taxon>Batrachia</taxon>
        <taxon>Anura</taxon>
        <taxon>Pipoidea</taxon>
        <taxon>Pipidae</taxon>
        <taxon>Xenopodinae</taxon>
        <taxon>Xenopus</taxon>
        <taxon>Silurana</taxon>
    </lineage>
</organism>
<dbReference type="FunFam" id="3.30.70.270:FF:000020">
    <property type="entry name" value="Transposon Tf2-6 polyprotein-like Protein"/>
    <property type="match status" value="1"/>
</dbReference>
<proteinExistence type="inferred from homology"/>
<dbReference type="InterPro" id="IPR043128">
    <property type="entry name" value="Rev_trsase/Diguanyl_cyclase"/>
</dbReference>
<dbReference type="InterPro" id="IPR012337">
    <property type="entry name" value="RNaseH-like_sf"/>
</dbReference>
<comment type="similarity">
    <text evidence="1">Belongs to the beta type-B retroviral polymerase family. HERV class-II K(HML-2) pol subfamily.</text>
</comment>
<evidence type="ECO:0000259" key="7">
    <source>
        <dbReference type="PROSITE" id="PS50994"/>
    </source>
</evidence>
<reference evidence="8" key="2">
    <citation type="submission" date="2021-03" db="UniProtKB">
        <authorList>
            <consortium name="Ensembl"/>
        </authorList>
    </citation>
    <scope>IDENTIFICATION</scope>
</reference>
<dbReference type="InterPro" id="IPR041577">
    <property type="entry name" value="RT_RNaseH_2"/>
</dbReference>
<dbReference type="EC" id="3.1.26.4" evidence="2"/>
<dbReference type="Gene3D" id="3.30.70.270">
    <property type="match status" value="2"/>
</dbReference>
<evidence type="ECO:0000256" key="3">
    <source>
        <dbReference type="ARBA" id="ARBA00023268"/>
    </source>
</evidence>
<dbReference type="InParanoid" id="A0A803JF08"/>
<evidence type="ECO:0000259" key="5">
    <source>
        <dbReference type="PROSITE" id="PS50878"/>
    </source>
</evidence>
<feature type="domain" description="Integrase catalytic" evidence="7">
    <location>
        <begin position="804"/>
        <end position="963"/>
    </location>
</feature>
<name>A0A803JF08_XENTR</name>
<dbReference type="Pfam" id="PF00075">
    <property type="entry name" value="RNase_H"/>
    <property type="match status" value="1"/>
</dbReference>
<evidence type="ECO:0000313" key="8">
    <source>
        <dbReference type="Ensembl" id="ENSXETP00000106498"/>
    </source>
</evidence>
<dbReference type="InterPro" id="IPR000477">
    <property type="entry name" value="RT_dom"/>
</dbReference>
<dbReference type="Ensembl" id="ENSXETT00000123422">
    <property type="protein sequence ID" value="ENSXETP00000106498"/>
    <property type="gene ID" value="ENSXETG00000046895"/>
</dbReference>
<dbReference type="FunFam" id="3.30.420.10:FF:000032">
    <property type="entry name" value="Retrovirus-related Pol polyprotein from transposon 297-like Protein"/>
    <property type="match status" value="1"/>
</dbReference>
<dbReference type="PANTHER" id="PTHR37984">
    <property type="entry name" value="PROTEIN CBG26694"/>
    <property type="match status" value="1"/>
</dbReference>
<dbReference type="FunCoup" id="A0A803JF08">
    <property type="interactions" value="67"/>
</dbReference>
<dbReference type="InterPro" id="IPR001584">
    <property type="entry name" value="Integrase_cat-core"/>
</dbReference>
<dbReference type="GO" id="GO:0004523">
    <property type="term" value="F:RNA-DNA hybrid ribonuclease activity"/>
    <property type="evidence" value="ECO:0007669"/>
    <property type="project" value="UniProtKB-EC"/>
</dbReference>
<protein>
    <recommendedName>
        <fullName evidence="4">Gypsy retrotransposon integrase-like protein 1</fullName>
        <ecNumber evidence="2">3.1.26.4</ecNumber>
    </recommendedName>
</protein>
<dbReference type="SUPFAM" id="SSF53098">
    <property type="entry name" value="Ribonuclease H-like"/>
    <property type="match status" value="2"/>
</dbReference>
<dbReference type="InterPro" id="IPR050951">
    <property type="entry name" value="Retrovirus_Pol_polyprotein"/>
</dbReference>
<feature type="domain" description="RNase H type-1" evidence="6">
    <location>
        <begin position="518"/>
        <end position="669"/>
    </location>
</feature>
<evidence type="ECO:0000259" key="6">
    <source>
        <dbReference type="PROSITE" id="PS50879"/>
    </source>
</evidence>
<dbReference type="Pfam" id="PF17919">
    <property type="entry name" value="RT_RNaseH_2"/>
    <property type="match status" value="1"/>
</dbReference>
<sequence length="1066" mass="120482">MPEGRNQFVIDPSEYGHLKTVCSTEITVKEFQWPDTGDNQVLTELVHKFPNLWAQSKNECGLMEGVRVNIQGTDPPPQRQYRLPPEAIEPIGQIIQDLEKIGVITETTSKCNNPIWPVKKPDGSWRLTIDLRMLNKHTPPLTQLVAEMPDIMSKISATANWYSTLDIKNGYFSVELDEGCTYKTAFTFRHKQFAFRRLIQGWSLSPTLFNNALAEKLAMFSRQECILQYVDDILLQTVDKQEHLILLEELFTILSNAGLKLHTTKVKLLQPEVQFLGIQIGPGYRKPLQERSKAIATLPVPTSHKALRQFLGLLNFSREFIESFAEKAKPLYELLQGNQSTFGDWGLEHQEAFETLKRDLQMAPALATVDPAAPFALQVHTSDVSISAVVLQLQGENWRPVGYFSRLLTPVERGFEVCVRHLLGVHFAVNASEHLVGFKEICLQTPHTPLKLLLERNIPGVSNQRFAQWLIALSGRQIKVDHKAKYILSQLMQYEGEIHECLVDAEETLPILFRREASTTDEAVFVDGSRFFADGNYYTGYSIWYPDRNLAIKHKLPGYFSAQRAELEAVKTVLERDLSEGKHPLVIYSDSSYVVRSLTDHLAVWQRRGFVDASNKTLTQKETLETTFKLAMEAPRLYAIVKVPAHKKGEDPLIVGNTIADSLAKEAALNGEEVMPKTPLTVSPVKKADTRFPSFEEEQAKDPSLNPQVDLTFPFIRENGMLFHDLNGKLRPVVPKHLQIPFTKYNHESLGHIGQKKLLEVLEEKFYWETMKDTVEKVVTSCLICAQTNPRPKGQRPPLQRVPPADGPWSTLQIDFIGPLPSGKYGLKYALVIVDVFSKWVEAIPLRRDDAQSAAKALWEHVFSRWGFPQILESDRGTHFTGQVMQATCALLGVAQRFHLPYRPQSSTVAERSNRTLKSRLTKMLLDRGNTWVDALPAVLLSVRGTTSSTTKYTPFELMTGRQIPLVFPNEPFLSTPQRDAIAKSEWLKLLQENLATILPHAASNMQKITPPEFTKFQKGGMVMVKTLRKAGPWSSGWEGPYTIINKLGPVTLQVQRPSDSVQKQA</sequence>
<evidence type="ECO:0000256" key="1">
    <source>
        <dbReference type="ARBA" id="ARBA00010879"/>
    </source>
</evidence>
<dbReference type="PROSITE" id="PS50994">
    <property type="entry name" value="INTEGRASE"/>
    <property type="match status" value="1"/>
</dbReference>
<dbReference type="InterPro" id="IPR043502">
    <property type="entry name" value="DNA/RNA_pol_sf"/>
</dbReference>
<reference evidence="8" key="1">
    <citation type="journal article" date="2010" name="Science">
        <title>The genome of the Western clawed frog Xenopus tropicalis.</title>
        <authorList>
            <person name="Hellsten U."/>
            <person name="Harland R.M."/>
            <person name="Gilchrist M.J."/>
            <person name="Hendrix D."/>
            <person name="Jurka J."/>
            <person name="Kapitonov V."/>
            <person name="Ovcharenko I."/>
            <person name="Putnam N.H."/>
            <person name="Shu S."/>
            <person name="Taher L."/>
            <person name="Blitz I.L."/>
            <person name="Blumberg B."/>
            <person name="Dichmann D.S."/>
            <person name="Dubchak I."/>
            <person name="Amaya E."/>
            <person name="Detter J.C."/>
            <person name="Fletcher R."/>
            <person name="Gerhard D.S."/>
            <person name="Goodstein D."/>
            <person name="Graves T."/>
            <person name="Grigoriev I.V."/>
            <person name="Grimwood J."/>
            <person name="Kawashima T."/>
            <person name="Lindquist E."/>
            <person name="Lucas S.M."/>
            <person name="Mead P.E."/>
            <person name="Mitros T."/>
            <person name="Ogino H."/>
            <person name="Ohta Y."/>
            <person name="Poliakov A.V."/>
            <person name="Pollet N."/>
            <person name="Robert J."/>
            <person name="Salamov A."/>
            <person name="Sater A.K."/>
            <person name="Schmutz J."/>
            <person name="Terry A."/>
            <person name="Vize P.D."/>
            <person name="Warren W.C."/>
            <person name="Wells D."/>
            <person name="Wills A."/>
            <person name="Wilson R.K."/>
            <person name="Zimmerman L.B."/>
            <person name="Zorn A.M."/>
            <person name="Grainger R."/>
            <person name="Grammer T."/>
            <person name="Khokha M.K."/>
            <person name="Richardson P.M."/>
            <person name="Rokhsar D.S."/>
        </authorList>
    </citation>
    <scope>NUCLEOTIDE SEQUENCE [LARGE SCALE GENOMIC DNA]</scope>
    <source>
        <strain evidence="8">Nigerian</strain>
    </source>
</reference>
<dbReference type="InterPro" id="IPR002156">
    <property type="entry name" value="RNaseH_domain"/>
</dbReference>
<dbReference type="Gene3D" id="3.30.420.10">
    <property type="entry name" value="Ribonuclease H-like superfamily/Ribonuclease H"/>
    <property type="match status" value="2"/>
</dbReference>
<dbReference type="SUPFAM" id="SSF56672">
    <property type="entry name" value="DNA/RNA polymerases"/>
    <property type="match status" value="1"/>
</dbReference>
<evidence type="ECO:0000256" key="4">
    <source>
        <dbReference type="ARBA" id="ARBA00039658"/>
    </source>
</evidence>
<dbReference type="PANTHER" id="PTHR37984:SF5">
    <property type="entry name" value="PROTEIN NYNRIN-LIKE"/>
    <property type="match status" value="1"/>
</dbReference>
<dbReference type="Pfam" id="PF00665">
    <property type="entry name" value="rve"/>
    <property type="match status" value="1"/>
</dbReference>
<accession>A0A803JF08</accession>
<dbReference type="InterPro" id="IPR036397">
    <property type="entry name" value="RNaseH_sf"/>
</dbReference>
<dbReference type="Gene3D" id="1.10.340.70">
    <property type="match status" value="1"/>
</dbReference>
<dbReference type="PROSITE" id="PS50878">
    <property type="entry name" value="RT_POL"/>
    <property type="match status" value="1"/>
</dbReference>
<dbReference type="Gene3D" id="3.10.20.370">
    <property type="match status" value="1"/>
</dbReference>
<dbReference type="AlphaFoldDB" id="A0A803JF08"/>
<dbReference type="Pfam" id="PF17921">
    <property type="entry name" value="Integrase_H2C2"/>
    <property type="match status" value="1"/>
</dbReference>
<dbReference type="GO" id="GO:0015074">
    <property type="term" value="P:DNA integration"/>
    <property type="evidence" value="ECO:0007669"/>
    <property type="project" value="InterPro"/>
</dbReference>
<dbReference type="PROSITE" id="PS50879">
    <property type="entry name" value="RNASE_H_1"/>
    <property type="match status" value="1"/>
</dbReference>
<dbReference type="GO" id="GO:0003676">
    <property type="term" value="F:nucleic acid binding"/>
    <property type="evidence" value="ECO:0007669"/>
    <property type="project" value="InterPro"/>
</dbReference>
<keyword evidence="3" id="KW-0511">Multifunctional enzyme</keyword>
<feature type="domain" description="Reverse transcriptase" evidence="5">
    <location>
        <begin position="99"/>
        <end position="280"/>
    </location>
</feature>
<dbReference type="Gene3D" id="3.10.10.10">
    <property type="entry name" value="HIV Type 1 Reverse Transcriptase, subunit A, domain 1"/>
    <property type="match status" value="1"/>
</dbReference>